<feature type="domain" description="FAD/NAD(P)-binding" evidence="4">
    <location>
        <begin position="6"/>
        <end position="135"/>
    </location>
</feature>
<dbReference type="OrthoDB" id="10260355at2759"/>
<reference evidence="5" key="1">
    <citation type="journal article" date="2020" name="Stud. Mycol.">
        <title>101 Dothideomycetes genomes: a test case for predicting lifestyles and emergence of pathogens.</title>
        <authorList>
            <person name="Haridas S."/>
            <person name="Albert R."/>
            <person name="Binder M."/>
            <person name="Bloem J."/>
            <person name="Labutti K."/>
            <person name="Salamov A."/>
            <person name="Andreopoulos B."/>
            <person name="Baker S."/>
            <person name="Barry K."/>
            <person name="Bills G."/>
            <person name="Bluhm B."/>
            <person name="Cannon C."/>
            <person name="Castanera R."/>
            <person name="Culley D."/>
            <person name="Daum C."/>
            <person name="Ezra D."/>
            <person name="Gonzalez J."/>
            <person name="Henrissat B."/>
            <person name="Kuo A."/>
            <person name="Liang C."/>
            <person name="Lipzen A."/>
            <person name="Lutzoni F."/>
            <person name="Magnuson J."/>
            <person name="Mondo S."/>
            <person name="Nolan M."/>
            <person name="Ohm R."/>
            <person name="Pangilinan J."/>
            <person name="Park H.-J."/>
            <person name="Ramirez L."/>
            <person name="Alfaro M."/>
            <person name="Sun H."/>
            <person name="Tritt A."/>
            <person name="Yoshinaga Y."/>
            <person name="Zwiers L.-H."/>
            <person name="Turgeon B."/>
            <person name="Goodwin S."/>
            <person name="Spatafora J."/>
            <person name="Crous P."/>
            <person name="Grigoriev I."/>
        </authorList>
    </citation>
    <scope>NUCLEOTIDE SEQUENCE</scope>
    <source>
        <strain evidence="5">CBS 379.55</strain>
    </source>
</reference>
<protein>
    <submittedName>
        <fullName evidence="5">FAD/NAD(P)-binding domain-containing protein</fullName>
    </submittedName>
</protein>
<dbReference type="InterPro" id="IPR036188">
    <property type="entry name" value="FAD/NAD-bd_sf"/>
</dbReference>
<evidence type="ECO:0000256" key="3">
    <source>
        <dbReference type="ARBA" id="ARBA00023002"/>
    </source>
</evidence>
<dbReference type="SUPFAM" id="SSF51905">
    <property type="entry name" value="FAD/NAD(P)-binding domain"/>
    <property type="match status" value="1"/>
</dbReference>
<evidence type="ECO:0000256" key="1">
    <source>
        <dbReference type="ARBA" id="ARBA00009333"/>
    </source>
</evidence>
<gene>
    <name evidence="5" type="ORF">EI97DRAFT_458002</name>
</gene>
<organism evidence="5 6">
    <name type="scientific">Westerdykella ornata</name>
    <dbReference type="NCBI Taxonomy" id="318751"/>
    <lineage>
        <taxon>Eukaryota</taxon>
        <taxon>Fungi</taxon>
        <taxon>Dikarya</taxon>
        <taxon>Ascomycota</taxon>
        <taxon>Pezizomycotina</taxon>
        <taxon>Dothideomycetes</taxon>
        <taxon>Pleosporomycetidae</taxon>
        <taxon>Pleosporales</taxon>
        <taxon>Sporormiaceae</taxon>
        <taxon>Westerdykella</taxon>
    </lineage>
</organism>
<dbReference type="Gene3D" id="3.50.50.60">
    <property type="entry name" value="FAD/NAD(P)-binding domain"/>
    <property type="match status" value="2"/>
</dbReference>
<dbReference type="AlphaFoldDB" id="A0A6A6JJH8"/>
<dbReference type="GO" id="GO:0016491">
    <property type="term" value="F:oxidoreductase activity"/>
    <property type="evidence" value="ECO:0007669"/>
    <property type="project" value="UniProtKB-KW"/>
</dbReference>
<evidence type="ECO:0000313" key="6">
    <source>
        <dbReference type="Proteomes" id="UP000800097"/>
    </source>
</evidence>
<dbReference type="EMBL" id="ML986492">
    <property type="protein sequence ID" value="KAF2276647.1"/>
    <property type="molecule type" value="Genomic_DNA"/>
</dbReference>
<dbReference type="PANTHER" id="PTHR48105">
    <property type="entry name" value="THIOREDOXIN REDUCTASE 1-RELATED-RELATED"/>
    <property type="match status" value="1"/>
</dbReference>
<dbReference type="Pfam" id="PF07992">
    <property type="entry name" value="Pyr_redox_2"/>
    <property type="match status" value="1"/>
</dbReference>
<dbReference type="InterPro" id="IPR023753">
    <property type="entry name" value="FAD/NAD-binding_dom"/>
</dbReference>
<dbReference type="GO" id="GO:0097237">
    <property type="term" value="P:cellular response to toxic substance"/>
    <property type="evidence" value="ECO:0007669"/>
    <property type="project" value="UniProtKB-ARBA"/>
</dbReference>
<keyword evidence="3" id="KW-0560">Oxidoreductase</keyword>
<proteinExistence type="inferred from homology"/>
<evidence type="ECO:0000259" key="4">
    <source>
        <dbReference type="Pfam" id="PF07992"/>
    </source>
</evidence>
<dbReference type="PRINTS" id="PR00368">
    <property type="entry name" value="FADPNR"/>
</dbReference>
<accession>A0A6A6JJH8</accession>
<evidence type="ECO:0000256" key="2">
    <source>
        <dbReference type="ARBA" id="ARBA00022630"/>
    </source>
</evidence>
<dbReference type="RefSeq" id="XP_033654186.1">
    <property type="nucleotide sequence ID" value="XM_033800870.1"/>
</dbReference>
<dbReference type="GeneID" id="54554045"/>
<evidence type="ECO:0000313" key="5">
    <source>
        <dbReference type="EMBL" id="KAF2276647.1"/>
    </source>
</evidence>
<keyword evidence="6" id="KW-1185">Reference proteome</keyword>
<sequence length="318" mass="34762">MASNPEVLIVGAGPGGLSAALTLARLDHSVKIFDNNDARNKEMPSMTMMITMDGVTPVEFRQRALDNLLSRHKKVSFEEADIKYARKLDDGGFEVEDAQGRKWQGKKLVLATGCQDIFPDIKGYADFWGKGIYHCYFYKGYTPEKAPSSGILAVDIMTDVLKSMHAARYATQISNLVTIYTNGDAELAKKFEEAFNGQPMFKTDSRKIARFVKDSSGRPEVGIEFEDGSTASESFIGHYPLWKAKGNFAEQLGLQTTPTGDIVAHAPWLQTDVRGVFACGDNSQMRKIMPEAQNGGSLVGAGVSNQIIADAFGQQGLV</sequence>
<name>A0A6A6JJH8_WESOR</name>
<dbReference type="PRINTS" id="PR00469">
    <property type="entry name" value="PNDRDTASEII"/>
</dbReference>
<comment type="similarity">
    <text evidence="1">Belongs to the class-II pyridine nucleotide-disulfide oxidoreductase family.</text>
</comment>
<keyword evidence="2" id="KW-0285">Flavoprotein</keyword>
<dbReference type="Proteomes" id="UP000800097">
    <property type="component" value="Unassembled WGS sequence"/>
</dbReference>
<dbReference type="InterPro" id="IPR050097">
    <property type="entry name" value="Ferredoxin-NADP_redctase_2"/>
</dbReference>